<accession>A0AAU7T018</accession>
<evidence type="ECO:0000256" key="1">
    <source>
        <dbReference type="SAM" id="MobiDB-lite"/>
    </source>
</evidence>
<sequence>MQHDSNPQNVQSETSVSNAVLTPDQIHPNFFKMKKTHPHAQFKRPSNFKHSIPLSNYDVEHRKCWSIRQLAILANIPSNAVLGA</sequence>
<gene>
    <name evidence="2" type="ORF">ABJ384_05030</name>
</gene>
<organism evidence="2">
    <name type="scientific">Acinetobacter sp. A1-4-2</name>
    <dbReference type="NCBI Taxonomy" id="3156489"/>
    <lineage>
        <taxon>Bacteria</taxon>
        <taxon>Pseudomonadati</taxon>
        <taxon>Pseudomonadota</taxon>
        <taxon>Gammaproteobacteria</taxon>
        <taxon>Moraxellales</taxon>
        <taxon>Moraxellaceae</taxon>
        <taxon>Acinetobacter</taxon>
    </lineage>
</organism>
<dbReference type="AlphaFoldDB" id="A0AAU7T018"/>
<dbReference type="RefSeq" id="WP_349929239.1">
    <property type="nucleotide sequence ID" value="NZ_CP157981.1"/>
</dbReference>
<feature type="region of interest" description="Disordered" evidence="1">
    <location>
        <begin position="1"/>
        <end position="22"/>
    </location>
</feature>
<evidence type="ECO:0000313" key="2">
    <source>
        <dbReference type="EMBL" id="XBU16530.1"/>
    </source>
</evidence>
<name>A0AAU7T018_9GAMM</name>
<proteinExistence type="predicted"/>
<feature type="compositionally biased region" description="Polar residues" evidence="1">
    <location>
        <begin position="1"/>
        <end position="20"/>
    </location>
</feature>
<reference evidence="2" key="1">
    <citation type="submission" date="2024-06" db="EMBL/GenBank/DDBJ databases">
        <authorList>
            <person name="Song Z."/>
        </authorList>
    </citation>
    <scope>NUCLEOTIDE SEQUENCE</scope>
    <source>
        <strain evidence="2">A1-4-2</strain>
    </source>
</reference>
<dbReference type="EMBL" id="CP157981">
    <property type="protein sequence ID" value="XBU16530.1"/>
    <property type="molecule type" value="Genomic_DNA"/>
</dbReference>
<protein>
    <submittedName>
        <fullName evidence="2">Uncharacterized protein</fullName>
    </submittedName>
</protein>